<keyword evidence="2" id="KW-1185">Reference proteome</keyword>
<evidence type="ECO:0000313" key="1">
    <source>
        <dbReference type="EMBL" id="KAJ1184686.1"/>
    </source>
</evidence>
<dbReference type="AlphaFoldDB" id="A0AAV7U831"/>
<sequence length="192" mass="21976">MWTVAWRPVVGLVRPPRGWYMIWFGLQEDDRVAAATRLEGVLSLNDELPSPSGIHARKGQVMDELILGYDEEEVDERELVEREEKELVAWEREGHKGGWQGLRYTANKVVNSVLQKAERQEAEYTWTEVAIQRWLVAWQVKVWASTLKSGKQVTVVVHPVMVSKSVDEGVGEAQGRTEDTLQKANHIVDKWT</sequence>
<name>A0AAV7U831_PLEWA</name>
<accession>A0AAV7U831</accession>
<reference evidence="1" key="1">
    <citation type="journal article" date="2022" name="bioRxiv">
        <title>Sequencing and chromosome-scale assembly of the giantPleurodeles waltlgenome.</title>
        <authorList>
            <person name="Brown T."/>
            <person name="Elewa A."/>
            <person name="Iarovenko S."/>
            <person name="Subramanian E."/>
            <person name="Araus A.J."/>
            <person name="Petzold A."/>
            <person name="Susuki M."/>
            <person name="Suzuki K.-i.T."/>
            <person name="Hayashi T."/>
            <person name="Toyoda A."/>
            <person name="Oliveira C."/>
            <person name="Osipova E."/>
            <person name="Leigh N.D."/>
            <person name="Simon A."/>
            <person name="Yun M.H."/>
        </authorList>
    </citation>
    <scope>NUCLEOTIDE SEQUENCE</scope>
    <source>
        <strain evidence="1">20211129_DDA</strain>
        <tissue evidence="1">Liver</tissue>
    </source>
</reference>
<evidence type="ECO:0000313" key="2">
    <source>
        <dbReference type="Proteomes" id="UP001066276"/>
    </source>
</evidence>
<proteinExistence type="predicted"/>
<gene>
    <name evidence="1" type="ORF">NDU88_001489</name>
</gene>
<dbReference type="EMBL" id="JANPWB010000005">
    <property type="protein sequence ID" value="KAJ1184686.1"/>
    <property type="molecule type" value="Genomic_DNA"/>
</dbReference>
<protein>
    <submittedName>
        <fullName evidence="1">Uncharacterized protein</fullName>
    </submittedName>
</protein>
<comment type="caution">
    <text evidence="1">The sequence shown here is derived from an EMBL/GenBank/DDBJ whole genome shotgun (WGS) entry which is preliminary data.</text>
</comment>
<organism evidence="1 2">
    <name type="scientific">Pleurodeles waltl</name>
    <name type="common">Iberian ribbed newt</name>
    <dbReference type="NCBI Taxonomy" id="8319"/>
    <lineage>
        <taxon>Eukaryota</taxon>
        <taxon>Metazoa</taxon>
        <taxon>Chordata</taxon>
        <taxon>Craniata</taxon>
        <taxon>Vertebrata</taxon>
        <taxon>Euteleostomi</taxon>
        <taxon>Amphibia</taxon>
        <taxon>Batrachia</taxon>
        <taxon>Caudata</taxon>
        <taxon>Salamandroidea</taxon>
        <taxon>Salamandridae</taxon>
        <taxon>Pleurodelinae</taxon>
        <taxon>Pleurodeles</taxon>
    </lineage>
</organism>
<dbReference type="Proteomes" id="UP001066276">
    <property type="component" value="Chromosome 3_1"/>
</dbReference>